<evidence type="ECO:0000313" key="2">
    <source>
        <dbReference type="Proteomes" id="UP000054564"/>
    </source>
</evidence>
<dbReference type="AlphaFoldDB" id="A0A0L0UHZ1"/>
<name>A0A0L0UHZ1_9BASI</name>
<proteinExistence type="predicted"/>
<accession>A0A0L0UHZ1</accession>
<feature type="non-terminal residue" evidence="1">
    <location>
        <position position="91"/>
    </location>
</feature>
<organism evidence="1 2">
    <name type="scientific">Puccinia striiformis f. sp. tritici PST-78</name>
    <dbReference type="NCBI Taxonomy" id="1165861"/>
    <lineage>
        <taxon>Eukaryota</taxon>
        <taxon>Fungi</taxon>
        <taxon>Dikarya</taxon>
        <taxon>Basidiomycota</taxon>
        <taxon>Pucciniomycotina</taxon>
        <taxon>Pucciniomycetes</taxon>
        <taxon>Pucciniales</taxon>
        <taxon>Pucciniaceae</taxon>
        <taxon>Puccinia</taxon>
    </lineage>
</organism>
<keyword evidence="2" id="KW-1185">Reference proteome</keyword>
<sequence>MERDHLVRQVVDFSKAQTKGFISAYIEVFRQGTREELVGLKGNRVVISADEEALFAKCCMELMDQCDPKGKSYEEKVDFIRRRFPRVKIWF</sequence>
<protein>
    <submittedName>
        <fullName evidence="1">Uncharacterized protein</fullName>
    </submittedName>
</protein>
<evidence type="ECO:0000313" key="1">
    <source>
        <dbReference type="EMBL" id="KNE86545.1"/>
    </source>
</evidence>
<gene>
    <name evidence="1" type="ORF">PSTG_20093</name>
</gene>
<dbReference type="EMBL" id="AJIL01009180">
    <property type="protein sequence ID" value="KNE86545.1"/>
    <property type="molecule type" value="Genomic_DNA"/>
</dbReference>
<reference evidence="2" key="1">
    <citation type="submission" date="2014-03" db="EMBL/GenBank/DDBJ databases">
        <title>The Genome Sequence of Puccinia striiformis f. sp. tritici PST-78.</title>
        <authorList>
            <consortium name="The Broad Institute Genome Sequencing Platform"/>
            <person name="Cuomo C."/>
            <person name="Hulbert S."/>
            <person name="Chen X."/>
            <person name="Walker B."/>
            <person name="Young S.K."/>
            <person name="Zeng Q."/>
            <person name="Gargeya S."/>
            <person name="Fitzgerald M."/>
            <person name="Haas B."/>
            <person name="Abouelleil A."/>
            <person name="Alvarado L."/>
            <person name="Arachchi H.M."/>
            <person name="Berlin A.M."/>
            <person name="Chapman S.B."/>
            <person name="Goldberg J."/>
            <person name="Griggs A."/>
            <person name="Gujja S."/>
            <person name="Hansen M."/>
            <person name="Howarth C."/>
            <person name="Imamovic A."/>
            <person name="Larimer J."/>
            <person name="McCowan C."/>
            <person name="Montmayeur A."/>
            <person name="Murphy C."/>
            <person name="Neiman D."/>
            <person name="Pearson M."/>
            <person name="Priest M."/>
            <person name="Roberts A."/>
            <person name="Saif S."/>
            <person name="Shea T."/>
            <person name="Sisk P."/>
            <person name="Sykes S."/>
            <person name="Wortman J."/>
            <person name="Nusbaum C."/>
            <person name="Birren B."/>
        </authorList>
    </citation>
    <scope>NUCLEOTIDE SEQUENCE [LARGE SCALE GENOMIC DNA]</scope>
    <source>
        <strain evidence="2">race PST-78</strain>
    </source>
</reference>
<comment type="caution">
    <text evidence="1">The sequence shown here is derived from an EMBL/GenBank/DDBJ whole genome shotgun (WGS) entry which is preliminary data.</text>
</comment>
<dbReference type="Proteomes" id="UP000054564">
    <property type="component" value="Unassembled WGS sequence"/>
</dbReference>